<dbReference type="GO" id="GO:0003677">
    <property type="term" value="F:DNA binding"/>
    <property type="evidence" value="ECO:0007669"/>
    <property type="project" value="UniProtKB-KW"/>
</dbReference>
<dbReference type="PANTHER" id="PTHR43214">
    <property type="entry name" value="TWO-COMPONENT RESPONSE REGULATOR"/>
    <property type="match status" value="1"/>
</dbReference>
<dbReference type="GO" id="GO:0006355">
    <property type="term" value="P:regulation of DNA-templated transcription"/>
    <property type="evidence" value="ECO:0007669"/>
    <property type="project" value="InterPro"/>
</dbReference>
<gene>
    <name evidence="8" type="ORF">JZ786_17055</name>
</gene>
<evidence type="ECO:0000256" key="3">
    <source>
        <dbReference type="ARBA" id="ARBA00023125"/>
    </source>
</evidence>
<accession>A0A9X7Z6F9</accession>
<evidence type="ECO:0000256" key="1">
    <source>
        <dbReference type="ARBA" id="ARBA00022553"/>
    </source>
</evidence>
<keyword evidence="3" id="KW-0238">DNA-binding</keyword>
<dbReference type="SMART" id="SM00421">
    <property type="entry name" value="HTH_LUXR"/>
    <property type="match status" value="1"/>
</dbReference>
<feature type="domain" description="HTH luxR-type" evidence="6">
    <location>
        <begin position="162"/>
        <end position="227"/>
    </location>
</feature>
<evidence type="ECO:0000256" key="5">
    <source>
        <dbReference type="PROSITE-ProRule" id="PRU00169"/>
    </source>
</evidence>
<dbReference type="InterPro" id="IPR001789">
    <property type="entry name" value="Sig_transdc_resp-reg_receiver"/>
</dbReference>
<evidence type="ECO:0000256" key="4">
    <source>
        <dbReference type="ARBA" id="ARBA00023163"/>
    </source>
</evidence>
<dbReference type="RefSeq" id="WP_206655575.1">
    <property type="nucleotide sequence ID" value="NZ_CP071182.1"/>
</dbReference>
<evidence type="ECO:0000256" key="2">
    <source>
        <dbReference type="ARBA" id="ARBA00023015"/>
    </source>
</evidence>
<name>A0A9X7Z6F9_9BACL</name>
<dbReference type="InterPro" id="IPR011006">
    <property type="entry name" value="CheY-like_superfamily"/>
</dbReference>
<feature type="domain" description="Response regulatory" evidence="7">
    <location>
        <begin position="21"/>
        <end position="138"/>
    </location>
</feature>
<dbReference type="Pfam" id="PF00072">
    <property type="entry name" value="Response_reg"/>
    <property type="match status" value="1"/>
</dbReference>
<keyword evidence="2" id="KW-0805">Transcription regulation</keyword>
<sequence length="249" mass="26941">MTEHPAVSNQNRTEPETHKVKVGIVDDHQMVREGLRAFLGYAKDIEVAFLACDGREALEQTVRTEPDVVLMDLVMPGEMDGIEATRQIRTQAASVHIIALTSFQETERVLAALDAGAIGYLQKDVSPTDLLAAIRQAAVGRAVLDPAAFAALQRMARNNPTSETLVEPLTSREQEVLDALATGFSNKEIASKLGISDKTVKVHVSHILSKLGVYDRTQALLAAAKLGLIQLDLKHEKPPSNSTDGGRCV</sequence>
<dbReference type="EMBL" id="CP071182">
    <property type="protein sequence ID" value="QSO46205.1"/>
    <property type="molecule type" value="Genomic_DNA"/>
</dbReference>
<proteinExistence type="predicted"/>
<dbReference type="SMART" id="SM00448">
    <property type="entry name" value="REC"/>
    <property type="match status" value="1"/>
</dbReference>
<keyword evidence="4" id="KW-0804">Transcription</keyword>
<dbReference type="InterPro" id="IPR039420">
    <property type="entry name" value="WalR-like"/>
</dbReference>
<evidence type="ECO:0000259" key="7">
    <source>
        <dbReference type="PROSITE" id="PS50110"/>
    </source>
</evidence>
<dbReference type="InterPro" id="IPR016032">
    <property type="entry name" value="Sig_transdc_resp-reg_C-effctor"/>
</dbReference>
<dbReference type="SUPFAM" id="SSF46894">
    <property type="entry name" value="C-terminal effector domain of the bipartite response regulators"/>
    <property type="match status" value="1"/>
</dbReference>
<feature type="modified residue" description="4-aspartylphosphate" evidence="5">
    <location>
        <position position="72"/>
    </location>
</feature>
<dbReference type="Gene3D" id="3.40.50.2300">
    <property type="match status" value="1"/>
</dbReference>
<dbReference type="AlphaFoldDB" id="A0A9X7Z6F9"/>
<dbReference type="KEGG" id="afx:JZ786_17055"/>
<dbReference type="PROSITE" id="PS50043">
    <property type="entry name" value="HTH_LUXR_2"/>
    <property type="match status" value="1"/>
</dbReference>
<dbReference type="GO" id="GO:0000160">
    <property type="term" value="P:phosphorelay signal transduction system"/>
    <property type="evidence" value="ECO:0007669"/>
    <property type="project" value="InterPro"/>
</dbReference>
<evidence type="ECO:0000313" key="8">
    <source>
        <dbReference type="EMBL" id="QSO46205.1"/>
    </source>
</evidence>
<dbReference type="CDD" id="cd17535">
    <property type="entry name" value="REC_NarL-like"/>
    <property type="match status" value="1"/>
</dbReference>
<dbReference type="CDD" id="cd06170">
    <property type="entry name" value="LuxR_C_like"/>
    <property type="match status" value="1"/>
</dbReference>
<reference evidence="8 9" key="1">
    <citation type="submission" date="2021-02" db="EMBL/GenBank/DDBJ databases">
        <title>Alicyclobacillus curvatus sp. nov. and Alicyclobacillus mengziensis sp. nov., two acidophilic bacteria isolated from acid mine drainage.</title>
        <authorList>
            <person name="Huang Y."/>
        </authorList>
    </citation>
    <scope>NUCLEOTIDE SEQUENCE [LARGE SCALE GENOMIC DNA]</scope>
    <source>
        <strain evidence="8 9">S30H14</strain>
    </source>
</reference>
<dbReference type="PANTHER" id="PTHR43214:SF43">
    <property type="entry name" value="TWO-COMPONENT RESPONSE REGULATOR"/>
    <property type="match status" value="1"/>
</dbReference>
<organism evidence="8 9">
    <name type="scientific">Alicyclobacillus mengziensis</name>
    <dbReference type="NCBI Taxonomy" id="2931921"/>
    <lineage>
        <taxon>Bacteria</taxon>
        <taxon>Bacillati</taxon>
        <taxon>Bacillota</taxon>
        <taxon>Bacilli</taxon>
        <taxon>Bacillales</taxon>
        <taxon>Alicyclobacillaceae</taxon>
        <taxon>Alicyclobacillus</taxon>
    </lineage>
</organism>
<dbReference type="Pfam" id="PF00196">
    <property type="entry name" value="GerE"/>
    <property type="match status" value="1"/>
</dbReference>
<dbReference type="InterPro" id="IPR058245">
    <property type="entry name" value="NreC/VraR/RcsB-like_REC"/>
</dbReference>
<evidence type="ECO:0000313" key="9">
    <source>
        <dbReference type="Proteomes" id="UP000663505"/>
    </source>
</evidence>
<dbReference type="SUPFAM" id="SSF52172">
    <property type="entry name" value="CheY-like"/>
    <property type="match status" value="1"/>
</dbReference>
<dbReference type="InterPro" id="IPR000792">
    <property type="entry name" value="Tscrpt_reg_LuxR_C"/>
</dbReference>
<keyword evidence="9" id="KW-1185">Reference proteome</keyword>
<keyword evidence="1 5" id="KW-0597">Phosphoprotein</keyword>
<dbReference type="Proteomes" id="UP000663505">
    <property type="component" value="Chromosome"/>
</dbReference>
<protein>
    <submittedName>
        <fullName evidence="8">Response regulator transcription factor</fullName>
    </submittedName>
</protein>
<evidence type="ECO:0000259" key="6">
    <source>
        <dbReference type="PROSITE" id="PS50043"/>
    </source>
</evidence>
<dbReference type="PROSITE" id="PS50110">
    <property type="entry name" value="RESPONSE_REGULATORY"/>
    <property type="match status" value="1"/>
</dbReference>
<dbReference type="PRINTS" id="PR00038">
    <property type="entry name" value="HTHLUXR"/>
</dbReference>
<dbReference type="PROSITE" id="PS00622">
    <property type="entry name" value="HTH_LUXR_1"/>
    <property type="match status" value="1"/>
</dbReference>